<dbReference type="FunFam" id="3.90.580.10:FF:000001">
    <property type="entry name" value="DNA primase"/>
    <property type="match status" value="1"/>
</dbReference>
<dbReference type="GO" id="GO:0003899">
    <property type="term" value="F:DNA-directed RNA polymerase activity"/>
    <property type="evidence" value="ECO:0007669"/>
    <property type="project" value="UniProtKB-UniRule"/>
</dbReference>
<keyword evidence="9" id="KW-0460">Magnesium</keyword>
<evidence type="ECO:0000256" key="9">
    <source>
        <dbReference type="ARBA" id="ARBA00022842"/>
    </source>
</evidence>
<evidence type="ECO:0000259" key="16">
    <source>
        <dbReference type="PROSITE" id="PS50880"/>
    </source>
</evidence>
<organism evidence="17 18">
    <name type="scientific">Maribrevibacterium harenarium</name>
    <dbReference type="NCBI Taxonomy" id="2589817"/>
    <lineage>
        <taxon>Bacteria</taxon>
        <taxon>Pseudomonadati</taxon>
        <taxon>Pseudomonadota</taxon>
        <taxon>Gammaproteobacteria</taxon>
        <taxon>Oceanospirillales</taxon>
        <taxon>Oceanospirillaceae</taxon>
        <taxon>Maribrevibacterium</taxon>
    </lineage>
</organism>
<dbReference type="PANTHER" id="PTHR30313">
    <property type="entry name" value="DNA PRIMASE"/>
    <property type="match status" value="1"/>
</dbReference>
<keyword evidence="8 12" id="KW-0862">Zinc</keyword>
<dbReference type="GO" id="GO:1990077">
    <property type="term" value="C:primosome complex"/>
    <property type="evidence" value="ECO:0007669"/>
    <property type="project" value="UniProtKB-KW"/>
</dbReference>
<keyword evidence="4 12" id="KW-0548">Nucleotidyltransferase</keyword>
<keyword evidence="1 12" id="KW-0240">DNA-directed RNA polymerase</keyword>
<dbReference type="InterPro" id="IPR006171">
    <property type="entry name" value="TOPRIM_dom"/>
</dbReference>
<evidence type="ECO:0000256" key="3">
    <source>
        <dbReference type="ARBA" id="ARBA00022679"/>
    </source>
</evidence>
<dbReference type="SUPFAM" id="SSF57783">
    <property type="entry name" value="Zinc beta-ribbon"/>
    <property type="match status" value="1"/>
</dbReference>
<dbReference type="GO" id="GO:0005737">
    <property type="term" value="C:cytoplasm"/>
    <property type="evidence" value="ECO:0007669"/>
    <property type="project" value="TreeGrafter"/>
</dbReference>
<evidence type="ECO:0000313" key="18">
    <source>
        <dbReference type="Proteomes" id="UP000315901"/>
    </source>
</evidence>
<comment type="cofactor">
    <cofactor evidence="12 13 14">
        <name>Zn(2+)</name>
        <dbReference type="ChEBI" id="CHEBI:29105"/>
    </cofactor>
    <text evidence="12 13 14">Binds 1 zinc ion per monomer.</text>
</comment>
<proteinExistence type="inferred from homology"/>
<evidence type="ECO:0000256" key="1">
    <source>
        <dbReference type="ARBA" id="ARBA00022478"/>
    </source>
</evidence>
<evidence type="ECO:0000256" key="7">
    <source>
        <dbReference type="ARBA" id="ARBA00022771"/>
    </source>
</evidence>
<dbReference type="Pfam" id="PF13662">
    <property type="entry name" value="Toprim_4"/>
    <property type="match status" value="1"/>
</dbReference>
<evidence type="ECO:0000256" key="14">
    <source>
        <dbReference type="PIRSR" id="PIRSR002811-1"/>
    </source>
</evidence>
<dbReference type="AlphaFoldDB" id="A0A501X3B9"/>
<evidence type="ECO:0000256" key="13">
    <source>
        <dbReference type="PIRNR" id="PIRNR002811"/>
    </source>
</evidence>
<protein>
    <recommendedName>
        <fullName evidence="12 13">DNA primase</fullName>
        <ecNumber evidence="12">2.7.7.101</ecNumber>
    </recommendedName>
</protein>
<keyword evidence="2 12" id="KW-0639">Primosome</keyword>
<evidence type="ECO:0000256" key="5">
    <source>
        <dbReference type="ARBA" id="ARBA00022705"/>
    </source>
</evidence>
<dbReference type="InterPro" id="IPR016136">
    <property type="entry name" value="DNA_helicase_N/primase_C"/>
</dbReference>
<feature type="zinc finger region" description="CHC2-type" evidence="12 14">
    <location>
        <begin position="40"/>
        <end position="64"/>
    </location>
</feature>
<keyword evidence="7 12" id="KW-0863">Zinc-finger</keyword>
<dbReference type="CDD" id="cd03364">
    <property type="entry name" value="TOPRIM_DnaG_primases"/>
    <property type="match status" value="1"/>
</dbReference>
<dbReference type="GO" id="GO:0003677">
    <property type="term" value="F:DNA binding"/>
    <property type="evidence" value="ECO:0007669"/>
    <property type="project" value="UniProtKB-KW"/>
</dbReference>
<dbReference type="PANTHER" id="PTHR30313:SF2">
    <property type="entry name" value="DNA PRIMASE"/>
    <property type="match status" value="1"/>
</dbReference>
<keyword evidence="11 12" id="KW-0804">Transcription</keyword>
<comment type="similarity">
    <text evidence="12 13">Belongs to the DnaG primase family.</text>
</comment>
<dbReference type="SMART" id="SM00400">
    <property type="entry name" value="ZnF_CHCC"/>
    <property type="match status" value="1"/>
</dbReference>
<dbReference type="Gene3D" id="3.90.980.10">
    <property type="entry name" value="DNA primase, catalytic core, N-terminal domain"/>
    <property type="match status" value="1"/>
</dbReference>
<dbReference type="SUPFAM" id="SSF56731">
    <property type="entry name" value="DNA primase core"/>
    <property type="match status" value="1"/>
</dbReference>
<dbReference type="FunFam" id="3.90.980.10:FF:000001">
    <property type="entry name" value="DNA primase"/>
    <property type="match status" value="1"/>
</dbReference>
<dbReference type="FunFam" id="3.40.1360.10:FF:000002">
    <property type="entry name" value="DNA primase"/>
    <property type="match status" value="1"/>
</dbReference>
<dbReference type="SMART" id="SM00493">
    <property type="entry name" value="TOPRIM"/>
    <property type="match status" value="1"/>
</dbReference>
<evidence type="ECO:0000256" key="15">
    <source>
        <dbReference type="SAM" id="MobiDB-lite"/>
    </source>
</evidence>
<evidence type="ECO:0000256" key="10">
    <source>
        <dbReference type="ARBA" id="ARBA00023125"/>
    </source>
</evidence>
<dbReference type="PROSITE" id="PS50880">
    <property type="entry name" value="TOPRIM"/>
    <property type="match status" value="1"/>
</dbReference>
<dbReference type="GO" id="GO:0006269">
    <property type="term" value="P:DNA replication, synthesis of primer"/>
    <property type="evidence" value="ECO:0007669"/>
    <property type="project" value="UniProtKB-UniRule"/>
</dbReference>
<dbReference type="NCBIfam" id="TIGR01391">
    <property type="entry name" value="dnaG"/>
    <property type="match status" value="1"/>
</dbReference>
<dbReference type="RefSeq" id="WP_140587132.1">
    <property type="nucleotide sequence ID" value="NZ_VFRR01000003.1"/>
</dbReference>
<dbReference type="HAMAP" id="MF_00974">
    <property type="entry name" value="DNA_primase_DnaG"/>
    <property type="match status" value="1"/>
</dbReference>
<dbReference type="EC" id="2.7.7.101" evidence="12"/>
<evidence type="ECO:0000256" key="2">
    <source>
        <dbReference type="ARBA" id="ARBA00022515"/>
    </source>
</evidence>
<dbReference type="InterPro" id="IPR013264">
    <property type="entry name" value="DNAG_N"/>
</dbReference>
<dbReference type="InterPro" id="IPR050219">
    <property type="entry name" value="DnaG_primase"/>
</dbReference>
<dbReference type="Proteomes" id="UP000315901">
    <property type="component" value="Unassembled WGS sequence"/>
</dbReference>
<keyword evidence="5 12" id="KW-0235">DNA replication</keyword>
<evidence type="ECO:0000256" key="4">
    <source>
        <dbReference type="ARBA" id="ARBA00022695"/>
    </source>
</evidence>
<dbReference type="InterPro" id="IPR034151">
    <property type="entry name" value="TOPRIM_DnaG_bac"/>
</dbReference>
<comment type="domain">
    <text evidence="12">Contains an N-terminal zinc-binding domain, a central core domain that contains the primase activity, and a C-terminal DnaB-binding domain.</text>
</comment>
<reference evidence="17 18" key="1">
    <citation type="submission" date="2019-06" db="EMBL/GenBank/DDBJ databases">
        <title>A novel bacterium of genus Marinomonas, isolated from coastal sand.</title>
        <authorList>
            <person name="Huang H."/>
            <person name="Mo K."/>
            <person name="Hu Y."/>
        </authorList>
    </citation>
    <scope>NUCLEOTIDE SEQUENCE [LARGE SCALE GENOMIC DNA]</scope>
    <source>
        <strain evidence="17 18">HB171799</strain>
    </source>
</reference>
<dbReference type="Gene3D" id="1.20.50.20">
    <property type="entry name" value="DnaG, RNA polymerase domain, helical bundle"/>
    <property type="match status" value="1"/>
</dbReference>
<dbReference type="Pfam" id="PF01807">
    <property type="entry name" value="Zn_ribbon_DnaG"/>
    <property type="match status" value="1"/>
</dbReference>
<feature type="compositionally biased region" description="Polar residues" evidence="15">
    <location>
        <begin position="469"/>
        <end position="483"/>
    </location>
</feature>
<gene>
    <name evidence="12" type="primary">dnaG</name>
    <name evidence="17" type="ORF">FJM67_02605</name>
</gene>
<sequence length="645" mass="72628">MAGRIPDQFIDELLARTDITDVVASRISLKKTGQNYSALCPFHNEKSPSFSLNPNKQFYYCFGCGAGGNAISFVMEHDHLDFVEAIELLAKDAGMEVPREQGIPDRYEQNAGLLNCLAESATFFQQQLVTHSDKAKATRYLSQERGLSGQIAKVYGIGFAPPGWDNLLKHAGKRAEDQINLFQAGMLIEKKDNPGHYYDRFRDRIMFPIRDTRGRTIAFGGRAFGDEKPKYLNSPETPVFQKNQELYGLYEAKQNSKTLDHIIVVEGYMDVIVLAQYGITNAVATLGTSINSQHLRKLFKLVDKVTLCFDGDKAGRAAAIRGLEASLPVMQNGKQVRFLFLPEGEDPDSLVRKNGKEDFYQRLDDSSSLAHVLFEHARSQITLNDEEGEAQFAQLAMGLIERIPHDVTLHSILLRQLAEQTGLSQEDLNRAAPAPLPTPYHSAPAQYEESDYYPAEREYDAEPYDYAPPTSTGYTPKSSSNGNKWKKRGDQSERTQFPLAPASKPLSRIAHGTLCLTFYPEVAQHIDVPEPLIQGEDVERVLFGKVWRYFSKHPNHNGGHLLASLRDENLLGQLYQLLNHPDAATKLHIRDAQQEVSDLVHYYESKLGLTSHINRLKSRGNDSIKSSESQQELRNLMDQLRQKKR</sequence>
<name>A0A501X3B9_9GAMM</name>
<evidence type="ECO:0000256" key="8">
    <source>
        <dbReference type="ARBA" id="ARBA00022833"/>
    </source>
</evidence>
<dbReference type="InterPro" id="IPR030846">
    <property type="entry name" value="DnaG_bac"/>
</dbReference>
<dbReference type="InterPro" id="IPR006295">
    <property type="entry name" value="DNA_primase_DnaG"/>
</dbReference>
<dbReference type="GO" id="GO:0008270">
    <property type="term" value="F:zinc ion binding"/>
    <property type="evidence" value="ECO:0007669"/>
    <property type="project" value="UniProtKB-UniRule"/>
</dbReference>
<dbReference type="EMBL" id="VFRR01000003">
    <property type="protein sequence ID" value="TPE54964.1"/>
    <property type="molecule type" value="Genomic_DNA"/>
</dbReference>
<dbReference type="InterPro" id="IPR037068">
    <property type="entry name" value="DNA_primase_core_N_sf"/>
</dbReference>
<comment type="function">
    <text evidence="12 13">RNA polymerase that catalyzes the synthesis of short RNA molecules used as primers for DNA polymerase during DNA replication.</text>
</comment>
<comment type="caution">
    <text evidence="17">The sequence shown here is derived from an EMBL/GenBank/DDBJ whole genome shotgun (WGS) entry which is preliminary data.</text>
</comment>
<feature type="region of interest" description="Disordered" evidence="15">
    <location>
        <begin position="462"/>
        <end position="502"/>
    </location>
</feature>
<dbReference type="GO" id="GO:0000428">
    <property type="term" value="C:DNA-directed RNA polymerase complex"/>
    <property type="evidence" value="ECO:0007669"/>
    <property type="project" value="UniProtKB-KW"/>
</dbReference>
<evidence type="ECO:0000256" key="6">
    <source>
        <dbReference type="ARBA" id="ARBA00022723"/>
    </source>
</evidence>
<evidence type="ECO:0000256" key="11">
    <source>
        <dbReference type="ARBA" id="ARBA00023163"/>
    </source>
</evidence>
<dbReference type="OrthoDB" id="9803773at2"/>
<evidence type="ECO:0000313" key="17">
    <source>
        <dbReference type="EMBL" id="TPE54964.1"/>
    </source>
</evidence>
<dbReference type="Gene3D" id="3.40.1360.10">
    <property type="match status" value="1"/>
</dbReference>
<keyword evidence="6 12" id="KW-0479">Metal-binding</keyword>
<keyword evidence="10 12" id="KW-0238">DNA-binding</keyword>
<dbReference type="InterPro" id="IPR036977">
    <property type="entry name" value="DNA_primase_Znf_CHC2"/>
</dbReference>
<keyword evidence="18" id="KW-1185">Reference proteome</keyword>
<feature type="domain" description="Toprim" evidence="16">
    <location>
        <begin position="260"/>
        <end position="342"/>
    </location>
</feature>
<keyword evidence="3 12" id="KW-0808">Transferase</keyword>
<dbReference type="Pfam" id="PF08275">
    <property type="entry name" value="DNAG_N"/>
    <property type="match status" value="1"/>
</dbReference>
<dbReference type="InterPro" id="IPR019475">
    <property type="entry name" value="DNA_primase_DnaB-bd"/>
</dbReference>
<dbReference type="PIRSF" id="PIRSF002811">
    <property type="entry name" value="DnaG"/>
    <property type="match status" value="1"/>
</dbReference>
<dbReference type="Gene3D" id="1.10.860.10">
    <property type="entry name" value="DNAb Helicase, Chain A"/>
    <property type="match status" value="1"/>
</dbReference>
<accession>A0A501X3B9</accession>
<dbReference type="InterPro" id="IPR002694">
    <property type="entry name" value="Znf_CHC2"/>
</dbReference>
<comment type="subunit">
    <text evidence="12">Monomer. Interacts with DnaB.</text>
</comment>
<dbReference type="Pfam" id="PF10410">
    <property type="entry name" value="DnaB_bind"/>
    <property type="match status" value="1"/>
</dbReference>
<comment type="catalytic activity">
    <reaction evidence="12">
        <text>ssDNA + n NTP = ssDNA/pppN(pN)n-1 hybrid + (n-1) diphosphate.</text>
        <dbReference type="EC" id="2.7.7.101"/>
    </reaction>
</comment>
<dbReference type="Gene3D" id="3.90.580.10">
    <property type="entry name" value="Zinc finger, CHC2-type domain"/>
    <property type="match status" value="1"/>
</dbReference>
<evidence type="ECO:0000256" key="12">
    <source>
        <dbReference type="HAMAP-Rule" id="MF_00974"/>
    </source>
</evidence>
<dbReference type="SUPFAM" id="SSF117023">
    <property type="entry name" value="DNA primase DnaG, C-terminal domain"/>
    <property type="match status" value="1"/>
</dbReference>